<keyword evidence="1" id="KW-1133">Transmembrane helix</keyword>
<comment type="caution">
    <text evidence="2">The sequence shown here is derived from an EMBL/GenBank/DDBJ whole genome shotgun (WGS) entry which is preliminary data.</text>
</comment>
<protein>
    <submittedName>
        <fullName evidence="2">Uncharacterized protein</fullName>
    </submittedName>
</protein>
<proteinExistence type="predicted"/>
<organism evidence="2 3">
    <name type="scientific">Halalkalibacter suaedae</name>
    <dbReference type="NCBI Taxonomy" id="2822140"/>
    <lineage>
        <taxon>Bacteria</taxon>
        <taxon>Bacillati</taxon>
        <taxon>Bacillota</taxon>
        <taxon>Bacilli</taxon>
        <taxon>Bacillales</taxon>
        <taxon>Bacillaceae</taxon>
        <taxon>Halalkalibacter</taxon>
    </lineage>
</organism>
<name>A0A941AP93_9BACI</name>
<keyword evidence="3" id="KW-1185">Reference proteome</keyword>
<dbReference type="AlphaFoldDB" id="A0A941AP93"/>
<gene>
    <name evidence="2" type="ORF">J7W16_15475</name>
</gene>
<evidence type="ECO:0000256" key="1">
    <source>
        <dbReference type="SAM" id="Phobius"/>
    </source>
</evidence>
<dbReference type="Proteomes" id="UP000678228">
    <property type="component" value="Unassembled WGS sequence"/>
</dbReference>
<dbReference type="EMBL" id="JAGKSQ010000006">
    <property type="protein sequence ID" value="MBP3952525.1"/>
    <property type="molecule type" value="Genomic_DNA"/>
</dbReference>
<evidence type="ECO:0000313" key="3">
    <source>
        <dbReference type="Proteomes" id="UP000678228"/>
    </source>
</evidence>
<feature type="transmembrane region" description="Helical" evidence="1">
    <location>
        <begin position="7"/>
        <end position="23"/>
    </location>
</feature>
<keyword evidence="1" id="KW-0812">Transmembrane</keyword>
<accession>A0A941AP93</accession>
<keyword evidence="1" id="KW-0472">Membrane</keyword>
<dbReference type="RefSeq" id="WP_210598303.1">
    <property type="nucleotide sequence ID" value="NZ_JAGKSQ010000006.1"/>
</dbReference>
<evidence type="ECO:0000313" key="2">
    <source>
        <dbReference type="EMBL" id="MBP3952525.1"/>
    </source>
</evidence>
<reference evidence="2" key="1">
    <citation type="submission" date="2021-03" db="EMBL/GenBank/DDBJ databases">
        <title>Bacillus suaedae sp. nov., isolated from Suaeda aralocaspica.</title>
        <authorList>
            <person name="Lei R.F.R."/>
        </authorList>
    </citation>
    <scope>NUCLEOTIDE SEQUENCE</scope>
    <source>
        <strain evidence="2">YZJH907-2</strain>
    </source>
</reference>
<sequence>MEKGTKIAIVFSAIIGILIGYAPRVGSIDEAEDKGKKDEGISELN</sequence>